<dbReference type="InterPro" id="IPR006423">
    <property type="entry name" value="Lipo_e_P4"/>
</dbReference>
<dbReference type="STRING" id="1792290.MSP8886_03249"/>
<dbReference type="InterPro" id="IPR005519">
    <property type="entry name" value="Acid_phosphat_B-like"/>
</dbReference>
<dbReference type="SFLD" id="SFLDS00003">
    <property type="entry name" value="Haloacid_Dehalogenase"/>
    <property type="match status" value="1"/>
</dbReference>
<dbReference type="PANTHER" id="PTHR31284:SF10">
    <property type="entry name" value="ACID PHOSPHATASE-LIKE PROTEIN"/>
    <property type="match status" value="1"/>
</dbReference>
<dbReference type="PIRSF" id="PIRSF019271">
    <property type="entry name" value="Acid_Ptase_C"/>
    <property type="match status" value="1"/>
</dbReference>
<dbReference type="AlphaFoldDB" id="A0A1A8TM48"/>
<evidence type="ECO:0000313" key="4">
    <source>
        <dbReference type="Proteomes" id="UP000092544"/>
    </source>
</evidence>
<dbReference type="CDD" id="cd07534">
    <property type="entry name" value="HAD_CAP"/>
    <property type="match status" value="1"/>
</dbReference>
<evidence type="ECO:0000256" key="1">
    <source>
        <dbReference type="ARBA" id="ARBA00022729"/>
    </source>
</evidence>
<dbReference type="InterPro" id="IPR036412">
    <property type="entry name" value="HAD-like_sf"/>
</dbReference>
<gene>
    <name evidence="3" type="primary">hel</name>
    <name evidence="3" type="ORF">MSP8886_03249</name>
</gene>
<sequence>MQTLKLRSFVVSTALVLGSCMVLPSWADETSSDTKALNTQIAQSPMPHEASYDTKDLNEQLVMANLWVQASGEYKALAYQAFNLAKMQLDNYLAHHKGKKRVAVIVDADETILDNSAYESWLIGKNQSYSSKTWGQWMNAAQAKAIPGAVDFLQYAAEKGVGVFYITNRKESGREGTMKNLRELGFPQVTNSHVLLRSTTSNKEPRRLEVEKHYDVALLMGDNLNDFSKDFKTKTLKQTYAAVEKDKHLFGTKFIMLPNPTYGDWEGKVYNNNWGASAAEKDKMRKAHLHAWHPKGE</sequence>
<keyword evidence="3" id="KW-0449">Lipoprotein</keyword>
<dbReference type="InterPro" id="IPR023214">
    <property type="entry name" value="HAD_sf"/>
</dbReference>
<dbReference type="PANTHER" id="PTHR31284">
    <property type="entry name" value="ACID PHOSPHATASE-LIKE PROTEIN"/>
    <property type="match status" value="1"/>
</dbReference>
<dbReference type="Proteomes" id="UP000092544">
    <property type="component" value="Unassembled WGS sequence"/>
</dbReference>
<dbReference type="SFLD" id="SFLDG01125">
    <property type="entry name" value="C1.1:_Acid_Phosphatase_Like"/>
    <property type="match status" value="1"/>
</dbReference>
<dbReference type="Gene3D" id="3.40.50.1000">
    <property type="entry name" value="HAD superfamily/HAD-like"/>
    <property type="match status" value="1"/>
</dbReference>
<dbReference type="PROSITE" id="PS51257">
    <property type="entry name" value="PROKAR_LIPOPROTEIN"/>
    <property type="match status" value="1"/>
</dbReference>
<evidence type="ECO:0000256" key="2">
    <source>
        <dbReference type="SAM" id="SignalP"/>
    </source>
</evidence>
<protein>
    <submittedName>
        <fullName evidence="3">Lipoprotein E</fullName>
    </submittedName>
</protein>
<dbReference type="SUPFAM" id="SSF56784">
    <property type="entry name" value="HAD-like"/>
    <property type="match status" value="1"/>
</dbReference>
<keyword evidence="1 2" id="KW-0732">Signal</keyword>
<feature type="chain" id="PRO_5008379138" evidence="2">
    <location>
        <begin position="28"/>
        <end position="297"/>
    </location>
</feature>
<evidence type="ECO:0000313" key="3">
    <source>
        <dbReference type="EMBL" id="SBS35052.1"/>
    </source>
</evidence>
<proteinExistence type="predicted"/>
<feature type="signal peptide" evidence="2">
    <location>
        <begin position="1"/>
        <end position="27"/>
    </location>
</feature>
<organism evidence="3 4">
    <name type="scientific">Marinomonas spartinae</name>
    <dbReference type="NCBI Taxonomy" id="1792290"/>
    <lineage>
        <taxon>Bacteria</taxon>
        <taxon>Pseudomonadati</taxon>
        <taxon>Pseudomonadota</taxon>
        <taxon>Gammaproteobacteria</taxon>
        <taxon>Oceanospirillales</taxon>
        <taxon>Oceanospirillaceae</taxon>
        <taxon>Marinomonas</taxon>
    </lineage>
</organism>
<dbReference type="Pfam" id="PF03767">
    <property type="entry name" value="Acid_phosphat_B"/>
    <property type="match status" value="1"/>
</dbReference>
<accession>A0A1A8TM48</accession>
<keyword evidence="4" id="KW-1185">Reference proteome</keyword>
<dbReference type="RefSeq" id="WP_067018295.1">
    <property type="nucleotide sequence ID" value="NZ_FLOB01000009.1"/>
</dbReference>
<dbReference type="GO" id="GO:0009279">
    <property type="term" value="C:cell outer membrane"/>
    <property type="evidence" value="ECO:0007669"/>
    <property type="project" value="InterPro"/>
</dbReference>
<dbReference type="EMBL" id="FLOB01000009">
    <property type="protein sequence ID" value="SBS35052.1"/>
    <property type="molecule type" value="Genomic_DNA"/>
</dbReference>
<reference evidence="3 4" key="1">
    <citation type="submission" date="2016-06" db="EMBL/GenBank/DDBJ databases">
        <authorList>
            <person name="Kjaerup R.B."/>
            <person name="Dalgaard T.S."/>
            <person name="Juul-Madsen H.R."/>
        </authorList>
    </citation>
    <scope>NUCLEOTIDE SEQUENCE [LARGE SCALE GENOMIC DNA]</scope>
    <source>
        <strain evidence="3 4">CECT 8886</strain>
    </source>
</reference>
<dbReference type="NCBIfam" id="TIGR01533">
    <property type="entry name" value="lipo_e_P4"/>
    <property type="match status" value="1"/>
</dbReference>
<dbReference type="OrthoDB" id="395856at2"/>
<name>A0A1A8TM48_9GAMM</name>